<evidence type="ECO:0000313" key="5">
    <source>
        <dbReference type="EnsemblMetazoa" id="XP_030851665"/>
    </source>
</evidence>
<dbReference type="Pfam" id="PF00201">
    <property type="entry name" value="UDPGT"/>
    <property type="match status" value="1"/>
</dbReference>
<evidence type="ECO:0000256" key="2">
    <source>
        <dbReference type="ARBA" id="ARBA00022676"/>
    </source>
</evidence>
<keyword evidence="4" id="KW-0812">Transmembrane</keyword>
<evidence type="ECO:0000256" key="3">
    <source>
        <dbReference type="ARBA" id="ARBA00022679"/>
    </source>
</evidence>
<dbReference type="EnsemblMetazoa" id="XM_030995805">
    <property type="protein sequence ID" value="XP_030851665"/>
    <property type="gene ID" value="LOC578924"/>
</dbReference>
<dbReference type="GO" id="GO:0008194">
    <property type="term" value="F:UDP-glycosyltransferase activity"/>
    <property type="evidence" value="ECO:0000318"/>
    <property type="project" value="GO_Central"/>
</dbReference>
<dbReference type="FunFam" id="3.40.50.2000:FF:000021">
    <property type="entry name" value="UDP-glucuronosyltransferase"/>
    <property type="match status" value="1"/>
</dbReference>
<dbReference type="AlphaFoldDB" id="A0A7M7PGU7"/>
<keyword evidence="2" id="KW-0328">Glycosyltransferase</keyword>
<organism evidence="5 6">
    <name type="scientific">Strongylocentrotus purpuratus</name>
    <name type="common">Purple sea urchin</name>
    <dbReference type="NCBI Taxonomy" id="7668"/>
    <lineage>
        <taxon>Eukaryota</taxon>
        <taxon>Metazoa</taxon>
        <taxon>Echinodermata</taxon>
        <taxon>Eleutherozoa</taxon>
        <taxon>Echinozoa</taxon>
        <taxon>Echinoidea</taxon>
        <taxon>Euechinoidea</taxon>
        <taxon>Echinacea</taxon>
        <taxon>Camarodonta</taxon>
        <taxon>Echinidea</taxon>
        <taxon>Strongylocentrotidae</taxon>
        <taxon>Strongylocentrotus</taxon>
    </lineage>
</organism>
<name>A0A7M7PGU7_STRPU</name>
<dbReference type="OrthoDB" id="5835829at2759"/>
<reference evidence="5" key="2">
    <citation type="submission" date="2021-01" db="UniProtKB">
        <authorList>
            <consortium name="EnsemblMetazoa"/>
        </authorList>
    </citation>
    <scope>IDENTIFICATION</scope>
</reference>
<keyword evidence="6" id="KW-1185">Reference proteome</keyword>
<dbReference type="SUPFAM" id="SSF53756">
    <property type="entry name" value="UDP-Glycosyltransferase/glycogen phosphorylase"/>
    <property type="match status" value="1"/>
</dbReference>
<keyword evidence="3" id="KW-0808">Transferase</keyword>
<dbReference type="RefSeq" id="XP_030851665.1">
    <property type="nucleotide sequence ID" value="XM_030995805.1"/>
</dbReference>
<protein>
    <recommendedName>
        <fullName evidence="7">Glucuronosyltransferase</fullName>
    </recommendedName>
</protein>
<dbReference type="Proteomes" id="UP000007110">
    <property type="component" value="Unassembled WGS sequence"/>
</dbReference>
<dbReference type="InterPro" id="IPR002213">
    <property type="entry name" value="UDP_glucos_trans"/>
</dbReference>
<comment type="similarity">
    <text evidence="1">Belongs to the UDP-glycosyltransferase family.</text>
</comment>
<dbReference type="InterPro" id="IPR050271">
    <property type="entry name" value="UDP-glycosyltransferase"/>
</dbReference>
<dbReference type="PANTHER" id="PTHR48043:SF145">
    <property type="entry name" value="FI06409P-RELATED"/>
    <property type="match status" value="1"/>
</dbReference>
<dbReference type="PANTHER" id="PTHR48043">
    <property type="entry name" value="EG:EG0003.4 PROTEIN-RELATED"/>
    <property type="match status" value="1"/>
</dbReference>
<feature type="transmembrane region" description="Helical" evidence="4">
    <location>
        <begin position="493"/>
        <end position="516"/>
    </location>
</feature>
<evidence type="ECO:0000313" key="6">
    <source>
        <dbReference type="Proteomes" id="UP000007110"/>
    </source>
</evidence>
<dbReference type="OMA" id="YKQNMIK"/>
<keyword evidence="4" id="KW-0472">Membrane</keyword>
<dbReference type="Gene3D" id="3.40.50.2000">
    <property type="entry name" value="Glycogen Phosphorylase B"/>
    <property type="match status" value="2"/>
</dbReference>
<dbReference type="KEGG" id="spu:578924"/>
<dbReference type="GeneID" id="578924"/>
<evidence type="ECO:0000256" key="1">
    <source>
        <dbReference type="ARBA" id="ARBA00009995"/>
    </source>
</evidence>
<accession>A0A7M7PGU7</accession>
<evidence type="ECO:0000256" key="4">
    <source>
        <dbReference type="SAM" id="Phobius"/>
    </source>
</evidence>
<sequence>MESFIFDQTVLKYLISFVVFSGHCLTFCSGANVLIFVGLGEGSHFLASAAIGRELAQRGHNITALVSNAYSHRALDPRFSPLFHFELFVHSRPLEEVYDTMEWVARASASGHFMWEMPTDFPDARSIEFSDCDAVFQNVSLMERLVATDFDVVIADPMFCCGLLLAHHLQAKVVITSPLAWNADIGKLVGNPTNPAWIPSAGTGFPTRMTFLQRLLNVILSGAFAPSRFIVPILEEFKTQRGLVPGYSMVELYQRADLVLVQTDFAVEAPIPLMPKIVPVGGLTTRPADPLPQDLEAFVQSSGEPGIIVFSLGTYVTHMKAELIEVLAEAFSRIPQKVIWQLRGTPPETVKKRANILTLEWVPQNDLLGHIKTRAFVYQGGNNGLHEALYHAVPIVVIPVFGDQNDVAARIVARGIGISVDFTQMTPESLTGHLKEIVENKKYKEAMTHHSAIYHDRPQRPVERAAFWIEHVIKHGGDYMRSPVNDLVWYQHYLLDVICFLIGGLFLFLLFLFYLFRCICKLGMKTSSRKRNKE</sequence>
<dbReference type="FunFam" id="3.40.50.2000:FF:000294">
    <property type="entry name" value="Uncharacterized protein"/>
    <property type="match status" value="1"/>
</dbReference>
<dbReference type="CDD" id="cd03784">
    <property type="entry name" value="GT1_Gtf-like"/>
    <property type="match status" value="1"/>
</dbReference>
<reference evidence="6" key="1">
    <citation type="submission" date="2015-02" db="EMBL/GenBank/DDBJ databases">
        <title>Genome sequencing for Strongylocentrotus purpuratus.</title>
        <authorList>
            <person name="Murali S."/>
            <person name="Liu Y."/>
            <person name="Vee V."/>
            <person name="English A."/>
            <person name="Wang M."/>
            <person name="Skinner E."/>
            <person name="Han Y."/>
            <person name="Muzny D.M."/>
            <person name="Worley K.C."/>
            <person name="Gibbs R.A."/>
        </authorList>
    </citation>
    <scope>NUCLEOTIDE SEQUENCE</scope>
</reference>
<dbReference type="InParanoid" id="A0A7M7PGU7"/>
<proteinExistence type="inferred from homology"/>
<evidence type="ECO:0008006" key="7">
    <source>
        <dbReference type="Google" id="ProtNLM"/>
    </source>
</evidence>
<keyword evidence="4" id="KW-1133">Transmembrane helix</keyword>